<gene>
    <name evidence="1" type="ordered locus">PYCH_04170</name>
</gene>
<organism evidence="1 2">
    <name type="scientific">Pyrococcus yayanosii (strain CH1 / JCM 16557)</name>
    <dbReference type="NCBI Taxonomy" id="529709"/>
    <lineage>
        <taxon>Archaea</taxon>
        <taxon>Methanobacteriati</taxon>
        <taxon>Methanobacteriota</taxon>
        <taxon>Thermococci</taxon>
        <taxon>Thermococcales</taxon>
        <taxon>Thermococcaceae</taxon>
        <taxon>Pyrococcus</taxon>
    </lineage>
</organism>
<dbReference type="RefSeq" id="WP_013905164.1">
    <property type="nucleotide sequence ID" value="NC_015680.1"/>
</dbReference>
<evidence type="ECO:0000313" key="1">
    <source>
        <dbReference type="EMBL" id="AEH24107.1"/>
    </source>
</evidence>
<dbReference type="eggNOG" id="arCOG03827">
    <property type="taxonomic scope" value="Archaea"/>
</dbReference>
<protein>
    <recommendedName>
        <fullName evidence="3">HEAT repeat domain-containing protein</fullName>
    </recommendedName>
</protein>
<evidence type="ECO:0008006" key="3">
    <source>
        <dbReference type="Google" id="ProtNLM"/>
    </source>
</evidence>
<dbReference type="KEGG" id="pya:PYCH_04170"/>
<dbReference type="GeneID" id="10836993"/>
<dbReference type="STRING" id="529709.PYCH_04170"/>
<accession>F8AH43</accession>
<proteinExistence type="predicted"/>
<dbReference type="EMBL" id="CP002779">
    <property type="protein sequence ID" value="AEH24107.1"/>
    <property type="molecule type" value="Genomic_DNA"/>
</dbReference>
<sequence>MQEWYQSRGLYEMVLKLIERGNFETAIQVASTIPDRSMRAKSLAKIAVEMAKRGLDYRDALKKAEEAIFSLNGDSVAKFLMSLAFDLLEVEKFEDALEVASLIKDISAASKVKAEVALVLAKRGRIEEALRIIKEILDEDVKTWAMSRLATEIS</sequence>
<evidence type="ECO:0000313" key="2">
    <source>
        <dbReference type="Proteomes" id="UP000008386"/>
    </source>
</evidence>
<reference evidence="1 2" key="1">
    <citation type="journal article" date="2011" name="J. Bacteriol.">
        <title>Complete genome sequence of the obligate piezophilic hyperthermophilic archaeon Pyrococcus yayanosii CH1.</title>
        <authorList>
            <person name="Jun X."/>
            <person name="Lupeng L."/>
            <person name="Minjuan X."/>
            <person name="Oger P."/>
            <person name="Fengping W."/>
            <person name="Jebbar M."/>
            <person name="Xiang X."/>
        </authorList>
    </citation>
    <scope>NUCLEOTIDE SEQUENCE [LARGE SCALE GENOMIC DNA]</scope>
    <source>
        <strain evidence="2">CH1 / JCM 16557</strain>
    </source>
</reference>
<keyword evidence="2" id="KW-1185">Reference proteome</keyword>
<dbReference type="AlphaFoldDB" id="F8AH43"/>
<dbReference type="SUPFAM" id="SSF48452">
    <property type="entry name" value="TPR-like"/>
    <property type="match status" value="1"/>
</dbReference>
<dbReference type="Proteomes" id="UP000008386">
    <property type="component" value="Chromosome"/>
</dbReference>
<dbReference type="InterPro" id="IPR011990">
    <property type="entry name" value="TPR-like_helical_dom_sf"/>
</dbReference>
<dbReference type="OrthoDB" id="103602at2157"/>
<name>F8AH43_PYRYC</name>
<dbReference type="HOGENOM" id="CLU_1648389_0_0_2"/>
<dbReference type="Gene3D" id="1.25.40.10">
    <property type="entry name" value="Tetratricopeptide repeat domain"/>
    <property type="match status" value="1"/>
</dbReference>